<reference evidence="2" key="1">
    <citation type="submission" date="2022-11" db="UniProtKB">
        <authorList>
            <consortium name="WormBaseParasite"/>
        </authorList>
    </citation>
    <scope>IDENTIFICATION</scope>
</reference>
<organism evidence="1 2">
    <name type="scientific">Panagrolaimus sp. JU765</name>
    <dbReference type="NCBI Taxonomy" id="591449"/>
    <lineage>
        <taxon>Eukaryota</taxon>
        <taxon>Metazoa</taxon>
        <taxon>Ecdysozoa</taxon>
        <taxon>Nematoda</taxon>
        <taxon>Chromadorea</taxon>
        <taxon>Rhabditida</taxon>
        <taxon>Tylenchina</taxon>
        <taxon>Panagrolaimomorpha</taxon>
        <taxon>Panagrolaimoidea</taxon>
        <taxon>Panagrolaimidae</taxon>
        <taxon>Panagrolaimus</taxon>
    </lineage>
</organism>
<dbReference type="WBParaSite" id="JU765_v2.g20552.t1">
    <property type="protein sequence ID" value="JU765_v2.g20552.t1"/>
    <property type="gene ID" value="JU765_v2.g20552"/>
</dbReference>
<proteinExistence type="predicted"/>
<sequence length="94" mass="10942">MRFTLILTIFLVLFLFCEARYQLKAPKPEFGSFRMLNDEPVTDPVYRALNPKEKIRPGLLREKRNLLENPDVNILKILRDDSSFLPPHRGEGTA</sequence>
<evidence type="ECO:0000313" key="1">
    <source>
        <dbReference type="Proteomes" id="UP000887576"/>
    </source>
</evidence>
<accession>A0AC34QZ83</accession>
<dbReference type="Proteomes" id="UP000887576">
    <property type="component" value="Unplaced"/>
</dbReference>
<evidence type="ECO:0000313" key="2">
    <source>
        <dbReference type="WBParaSite" id="JU765_v2.g20552.t1"/>
    </source>
</evidence>
<protein>
    <submittedName>
        <fullName evidence="2">Uncharacterized protein</fullName>
    </submittedName>
</protein>
<name>A0AC34QZ83_9BILA</name>